<protein>
    <submittedName>
        <fullName evidence="2">Uncharacterized protein</fullName>
    </submittedName>
</protein>
<accession>A0A2A9NLU3</accession>
<evidence type="ECO:0000313" key="3">
    <source>
        <dbReference type="Proteomes" id="UP000242287"/>
    </source>
</evidence>
<evidence type="ECO:0000256" key="1">
    <source>
        <dbReference type="SAM" id="MobiDB-lite"/>
    </source>
</evidence>
<name>A0A2A9NLU3_9AGAR</name>
<organism evidence="2 3">
    <name type="scientific">Amanita thiersii Skay4041</name>
    <dbReference type="NCBI Taxonomy" id="703135"/>
    <lineage>
        <taxon>Eukaryota</taxon>
        <taxon>Fungi</taxon>
        <taxon>Dikarya</taxon>
        <taxon>Basidiomycota</taxon>
        <taxon>Agaricomycotina</taxon>
        <taxon>Agaricomycetes</taxon>
        <taxon>Agaricomycetidae</taxon>
        <taxon>Agaricales</taxon>
        <taxon>Pluteineae</taxon>
        <taxon>Amanitaceae</taxon>
        <taxon>Amanita</taxon>
    </lineage>
</organism>
<feature type="compositionally biased region" description="Acidic residues" evidence="1">
    <location>
        <begin position="183"/>
        <end position="206"/>
    </location>
</feature>
<feature type="region of interest" description="Disordered" evidence="1">
    <location>
        <begin position="182"/>
        <end position="215"/>
    </location>
</feature>
<proteinExistence type="predicted"/>
<dbReference type="EMBL" id="KZ302054">
    <property type="protein sequence ID" value="PFH48680.1"/>
    <property type="molecule type" value="Genomic_DNA"/>
</dbReference>
<dbReference type="OrthoDB" id="5535068at2759"/>
<dbReference type="AlphaFoldDB" id="A0A2A9NLU3"/>
<keyword evidence="3" id="KW-1185">Reference proteome</keyword>
<reference evidence="2 3" key="1">
    <citation type="submission" date="2014-02" db="EMBL/GenBank/DDBJ databases">
        <title>Transposable element dynamics among asymbiotic and ectomycorrhizal Amanita fungi.</title>
        <authorList>
            <consortium name="DOE Joint Genome Institute"/>
            <person name="Hess J."/>
            <person name="Skrede I."/>
            <person name="Wolfe B."/>
            <person name="LaButti K."/>
            <person name="Ohm R.A."/>
            <person name="Grigoriev I.V."/>
            <person name="Pringle A."/>
        </authorList>
    </citation>
    <scope>NUCLEOTIDE SEQUENCE [LARGE SCALE GENOMIC DNA]</scope>
    <source>
        <strain evidence="2 3">SKay4041</strain>
    </source>
</reference>
<evidence type="ECO:0000313" key="2">
    <source>
        <dbReference type="EMBL" id="PFH48680.1"/>
    </source>
</evidence>
<sequence>MPIPGTPNAPLFSGTNIKDFLDILESLAEAAQIPVSKLPKYVLRYCHNSVKDVIMNCELLDGDDWARVRDLMMELYASNDKPRLISANRFRKWIQNHAETASFDSETDIDEYYQNFVMKSGGLVKQELLGKKEQSILFFKGIPNPTRRRIYKRLPLDHSSTTSPPSTTQVLKLLRREFSEDRLDYEDDDCDDMSANEDDEGNEAEEIPAKEEANH</sequence>
<dbReference type="Proteomes" id="UP000242287">
    <property type="component" value="Unassembled WGS sequence"/>
</dbReference>
<gene>
    <name evidence="2" type="ORF">AMATHDRAFT_149372</name>
</gene>